<feature type="transmembrane region" description="Helical" evidence="8">
    <location>
        <begin position="158"/>
        <end position="176"/>
    </location>
</feature>
<feature type="transmembrane region" description="Helical" evidence="8">
    <location>
        <begin position="183"/>
        <end position="203"/>
    </location>
</feature>
<keyword evidence="5 8" id="KW-0812">Transmembrane</keyword>
<dbReference type="InterPro" id="IPR011606">
    <property type="entry name" value="Brnchd-chn_aa_trnsp_permease"/>
</dbReference>
<dbReference type="AlphaFoldDB" id="A0A4R2LE13"/>
<keyword evidence="4" id="KW-1003">Cell membrane</keyword>
<keyword evidence="10" id="KW-1185">Reference proteome</keyword>
<dbReference type="Pfam" id="PF03591">
    <property type="entry name" value="AzlC"/>
    <property type="match status" value="1"/>
</dbReference>
<proteinExistence type="inferred from homology"/>
<feature type="transmembrane region" description="Helical" evidence="8">
    <location>
        <begin position="21"/>
        <end position="44"/>
    </location>
</feature>
<evidence type="ECO:0000256" key="3">
    <source>
        <dbReference type="ARBA" id="ARBA00022448"/>
    </source>
</evidence>
<gene>
    <name evidence="9" type="ORF">EV212_11543</name>
</gene>
<evidence type="ECO:0000256" key="5">
    <source>
        <dbReference type="ARBA" id="ARBA00022692"/>
    </source>
</evidence>
<evidence type="ECO:0000256" key="1">
    <source>
        <dbReference type="ARBA" id="ARBA00004651"/>
    </source>
</evidence>
<reference evidence="9 10" key="1">
    <citation type="submission" date="2019-03" db="EMBL/GenBank/DDBJ databases">
        <title>Genomic Encyclopedia of Type Strains, Phase IV (KMG-IV): sequencing the most valuable type-strain genomes for metagenomic binning, comparative biology and taxonomic classification.</title>
        <authorList>
            <person name="Goeker M."/>
        </authorList>
    </citation>
    <scope>NUCLEOTIDE SEQUENCE [LARGE SCALE GENOMIC DNA]</scope>
    <source>
        <strain evidence="9 10">DSM 28559</strain>
    </source>
</reference>
<evidence type="ECO:0000256" key="8">
    <source>
        <dbReference type="SAM" id="Phobius"/>
    </source>
</evidence>
<feature type="transmembrane region" description="Helical" evidence="8">
    <location>
        <begin position="209"/>
        <end position="230"/>
    </location>
</feature>
<name>A0A4R2LE13_9FIRM</name>
<dbReference type="PANTHER" id="PTHR34979:SF1">
    <property type="entry name" value="INNER MEMBRANE PROTEIN YGAZ"/>
    <property type="match status" value="1"/>
</dbReference>
<keyword evidence="3" id="KW-0813">Transport</keyword>
<dbReference type="PANTHER" id="PTHR34979">
    <property type="entry name" value="INNER MEMBRANE PROTEIN YGAZ"/>
    <property type="match status" value="1"/>
</dbReference>
<keyword evidence="6 8" id="KW-1133">Transmembrane helix</keyword>
<dbReference type="GO" id="GO:0005886">
    <property type="term" value="C:plasma membrane"/>
    <property type="evidence" value="ECO:0007669"/>
    <property type="project" value="UniProtKB-SubCell"/>
</dbReference>
<dbReference type="EMBL" id="SLXA01000015">
    <property type="protein sequence ID" value="TCO82862.1"/>
    <property type="molecule type" value="Genomic_DNA"/>
</dbReference>
<evidence type="ECO:0000313" key="10">
    <source>
        <dbReference type="Proteomes" id="UP000295711"/>
    </source>
</evidence>
<dbReference type="RefSeq" id="WP_132093664.1">
    <property type="nucleotide sequence ID" value="NZ_JANKAQ010000006.1"/>
</dbReference>
<protein>
    <submittedName>
        <fullName evidence="9">Putative branched-subunit amino acid permease</fullName>
    </submittedName>
</protein>
<organism evidence="9 10">
    <name type="scientific">Frisingicoccus caecimuris</name>
    <dbReference type="NCBI Taxonomy" id="1796636"/>
    <lineage>
        <taxon>Bacteria</taxon>
        <taxon>Bacillati</taxon>
        <taxon>Bacillota</taxon>
        <taxon>Clostridia</taxon>
        <taxon>Lachnospirales</taxon>
        <taxon>Lachnospiraceae</taxon>
        <taxon>Frisingicoccus</taxon>
    </lineage>
</organism>
<accession>A0A4R2LE13</accession>
<evidence type="ECO:0000256" key="2">
    <source>
        <dbReference type="ARBA" id="ARBA00010735"/>
    </source>
</evidence>
<evidence type="ECO:0000256" key="4">
    <source>
        <dbReference type="ARBA" id="ARBA00022475"/>
    </source>
</evidence>
<keyword evidence="7 8" id="KW-0472">Membrane</keyword>
<dbReference type="GO" id="GO:1903785">
    <property type="term" value="P:L-valine transmembrane transport"/>
    <property type="evidence" value="ECO:0007669"/>
    <property type="project" value="TreeGrafter"/>
</dbReference>
<comment type="similarity">
    <text evidence="2">Belongs to the AzlC family.</text>
</comment>
<comment type="subcellular location">
    <subcellularLocation>
        <location evidence="1">Cell membrane</location>
        <topology evidence="1">Multi-pass membrane protein</topology>
    </subcellularLocation>
</comment>
<dbReference type="OrthoDB" id="3177005at2"/>
<evidence type="ECO:0000256" key="7">
    <source>
        <dbReference type="ARBA" id="ARBA00023136"/>
    </source>
</evidence>
<comment type="caution">
    <text evidence="9">The sequence shown here is derived from an EMBL/GenBank/DDBJ whole genome shotgun (WGS) entry which is preliminary data.</text>
</comment>
<sequence>MNHKTAFRQGMTDGIPIALGYMAVSFTFGIMAKNAGLTAFQAVLLSLTNLTSAGQFAGLGIITASASYIEMAFTQLIINLRYCLMSCALSQKLDQRTPFFHRFFIAYGNTDEIFGVCSCKEGKLHPFYSYGVIAVASPGWAFGTFLGVISGSILPGRVLSALGVALYGMFIAVIVPPSKSSRIIAGVVLVSMAASLIFTWLPLLNQISSGFRIILLTLLIAGGAAALFPVRTNDAQ</sequence>
<evidence type="ECO:0000313" key="9">
    <source>
        <dbReference type="EMBL" id="TCO82862.1"/>
    </source>
</evidence>
<evidence type="ECO:0000256" key="6">
    <source>
        <dbReference type="ARBA" id="ARBA00022989"/>
    </source>
</evidence>
<feature type="transmembrane region" description="Helical" evidence="8">
    <location>
        <begin position="127"/>
        <end position="152"/>
    </location>
</feature>
<feature type="transmembrane region" description="Helical" evidence="8">
    <location>
        <begin position="56"/>
        <end position="78"/>
    </location>
</feature>
<dbReference type="Proteomes" id="UP000295711">
    <property type="component" value="Unassembled WGS sequence"/>
</dbReference>